<dbReference type="EMBL" id="CP068393">
    <property type="protein sequence ID" value="QUC68199.1"/>
    <property type="molecule type" value="Genomic_DNA"/>
</dbReference>
<dbReference type="Proteomes" id="UP000682782">
    <property type="component" value="Chromosome"/>
</dbReference>
<name>A0AC61MYJ0_9FIRM</name>
<evidence type="ECO:0000313" key="1">
    <source>
        <dbReference type="EMBL" id="QUC68199.1"/>
    </source>
</evidence>
<gene>
    <name evidence="1" type="ORF">JYE49_05760</name>
</gene>
<reference evidence="1" key="1">
    <citation type="submission" date="2021-01" db="EMBL/GenBank/DDBJ databases">
        <title>Complete genome sequence of Clostridiales bacterium R-7.</title>
        <authorList>
            <person name="Mahoney-Kurpe S.C."/>
            <person name="Palevich N."/>
            <person name="Koike S."/>
            <person name="Moon C.D."/>
            <person name="Attwood G.T."/>
        </authorList>
    </citation>
    <scope>NUCLEOTIDE SEQUENCE</scope>
    <source>
        <strain evidence="1">R-7</strain>
    </source>
</reference>
<sequence>MKMKCAFEAVDMGSEVIAVPVGNGADQVHGVLKLNKTGLEIIQILEKDTTIEEIISQLTSKYDNNEDTIAEYVRDIVELLRSNNLIEE</sequence>
<proteinExistence type="predicted"/>
<evidence type="ECO:0000313" key="2">
    <source>
        <dbReference type="Proteomes" id="UP000682782"/>
    </source>
</evidence>
<keyword evidence="2" id="KW-1185">Reference proteome</keyword>
<accession>A0AC61MYJ0</accession>
<protein>
    <submittedName>
        <fullName evidence="1">PqqD family protein</fullName>
    </submittedName>
</protein>
<organism evidence="1 2">
    <name type="scientific">Aristaeella hokkaidonensis</name>
    <dbReference type="NCBI Taxonomy" id="3046382"/>
    <lineage>
        <taxon>Bacteria</taxon>
        <taxon>Bacillati</taxon>
        <taxon>Bacillota</taxon>
        <taxon>Clostridia</taxon>
        <taxon>Eubacteriales</taxon>
        <taxon>Aristaeellaceae</taxon>
        <taxon>Aristaeella</taxon>
    </lineage>
</organism>